<protein>
    <submittedName>
        <fullName evidence="2">Uncharacterized protein</fullName>
    </submittedName>
</protein>
<comment type="caution">
    <text evidence="2">The sequence shown here is derived from an EMBL/GenBank/DDBJ whole genome shotgun (WGS) entry which is preliminary data.</text>
</comment>
<evidence type="ECO:0000313" key="3">
    <source>
        <dbReference type="Proteomes" id="UP000647172"/>
    </source>
</evidence>
<feature type="region of interest" description="Disordered" evidence="1">
    <location>
        <begin position="51"/>
        <end position="70"/>
    </location>
</feature>
<organism evidence="2 3">
    <name type="scientific">Actinoplanes nipponensis</name>
    <dbReference type="NCBI Taxonomy" id="135950"/>
    <lineage>
        <taxon>Bacteria</taxon>
        <taxon>Bacillati</taxon>
        <taxon>Actinomycetota</taxon>
        <taxon>Actinomycetes</taxon>
        <taxon>Micromonosporales</taxon>
        <taxon>Micromonosporaceae</taxon>
        <taxon>Actinoplanes</taxon>
    </lineage>
</organism>
<dbReference type="RefSeq" id="WP_203776914.1">
    <property type="nucleotide sequence ID" value="NZ_BAAAYJ010000032.1"/>
</dbReference>
<dbReference type="EMBL" id="BOMQ01000098">
    <property type="protein sequence ID" value="GIE54273.1"/>
    <property type="molecule type" value="Genomic_DNA"/>
</dbReference>
<sequence length="70" mass="7093">MRPELKCVVDPSRPCGACLAPGPRQCPYPYLLDPDEFAALVAAARVVAAREAARGDGTSGPAARAGSPGA</sequence>
<name>A0A919MU45_9ACTN</name>
<evidence type="ECO:0000256" key="1">
    <source>
        <dbReference type="SAM" id="MobiDB-lite"/>
    </source>
</evidence>
<keyword evidence="3" id="KW-1185">Reference proteome</keyword>
<dbReference type="Proteomes" id="UP000647172">
    <property type="component" value="Unassembled WGS sequence"/>
</dbReference>
<gene>
    <name evidence="2" type="ORF">Ani05nite_78070</name>
</gene>
<reference evidence="2" key="1">
    <citation type="submission" date="2021-01" db="EMBL/GenBank/DDBJ databases">
        <title>Whole genome shotgun sequence of Actinoplanes nipponensis NBRC 14063.</title>
        <authorList>
            <person name="Komaki H."/>
            <person name="Tamura T."/>
        </authorList>
    </citation>
    <scope>NUCLEOTIDE SEQUENCE</scope>
    <source>
        <strain evidence="2">NBRC 14063</strain>
    </source>
</reference>
<dbReference type="AlphaFoldDB" id="A0A919MU45"/>
<evidence type="ECO:0000313" key="2">
    <source>
        <dbReference type="EMBL" id="GIE54273.1"/>
    </source>
</evidence>
<feature type="compositionally biased region" description="Low complexity" evidence="1">
    <location>
        <begin position="59"/>
        <end position="70"/>
    </location>
</feature>
<accession>A0A919MU45</accession>
<proteinExistence type="predicted"/>